<dbReference type="Proteomes" id="UP000501690">
    <property type="component" value="Linkage Group LG8"/>
</dbReference>
<keyword evidence="2" id="KW-1185">Reference proteome</keyword>
<organism evidence="1 2">
    <name type="scientific">Vigna unguiculata</name>
    <name type="common">Cowpea</name>
    <dbReference type="NCBI Taxonomy" id="3917"/>
    <lineage>
        <taxon>Eukaryota</taxon>
        <taxon>Viridiplantae</taxon>
        <taxon>Streptophyta</taxon>
        <taxon>Embryophyta</taxon>
        <taxon>Tracheophyta</taxon>
        <taxon>Spermatophyta</taxon>
        <taxon>Magnoliopsida</taxon>
        <taxon>eudicotyledons</taxon>
        <taxon>Gunneridae</taxon>
        <taxon>Pentapetalae</taxon>
        <taxon>rosids</taxon>
        <taxon>fabids</taxon>
        <taxon>Fabales</taxon>
        <taxon>Fabaceae</taxon>
        <taxon>Papilionoideae</taxon>
        <taxon>50 kb inversion clade</taxon>
        <taxon>NPAAA clade</taxon>
        <taxon>indigoferoid/millettioid clade</taxon>
        <taxon>Phaseoleae</taxon>
        <taxon>Vigna</taxon>
    </lineage>
</organism>
<proteinExistence type="predicted"/>
<reference evidence="1 2" key="1">
    <citation type="submission" date="2019-04" db="EMBL/GenBank/DDBJ databases">
        <title>An improved genome assembly and genetic linkage map for asparagus bean, Vigna unguiculata ssp. sesquipedialis.</title>
        <authorList>
            <person name="Xia Q."/>
            <person name="Zhang R."/>
            <person name="Dong Y."/>
        </authorList>
    </citation>
    <scope>NUCLEOTIDE SEQUENCE [LARGE SCALE GENOMIC DNA]</scope>
    <source>
        <tissue evidence="1">Leaf</tissue>
    </source>
</reference>
<accession>A0A4D6MQH1</accession>
<protein>
    <submittedName>
        <fullName evidence="1">Uncharacterized protein</fullName>
    </submittedName>
</protein>
<name>A0A4D6MQH1_VIGUN</name>
<dbReference type="AlphaFoldDB" id="A0A4D6MQH1"/>
<sequence>MLSDTNILLLQGNHHSRDLLLCVDEKVQDFVFRSLQGDSTKTVPTGKIDNKNKLGDAAQEVLVDFKENPKAA</sequence>
<evidence type="ECO:0000313" key="2">
    <source>
        <dbReference type="Proteomes" id="UP000501690"/>
    </source>
</evidence>
<gene>
    <name evidence="1" type="ORF">DEO72_LG8g927</name>
</gene>
<evidence type="ECO:0000313" key="1">
    <source>
        <dbReference type="EMBL" id="QCE02911.1"/>
    </source>
</evidence>
<dbReference type="EMBL" id="CP039352">
    <property type="protein sequence ID" value="QCE02911.1"/>
    <property type="molecule type" value="Genomic_DNA"/>
</dbReference>